<dbReference type="Proteomes" id="UP000024635">
    <property type="component" value="Unassembled WGS sequence"/>
</dbReference>
<dbReference type="EMBL" id="JARK01001629">
    <property type="protein sequence ID" value="EYB85688.1"/>
    <property type="molecule type" value="Genomic_DNA"/>
</dbReference>
<keyword evidence="2" id="KW-1185">Reference proteome</keyword>
<comment type="caution">
    <text evidence="1">The sequence shown here is derived from an EMBL/GenBank/DDBJ whole genome shotgun (WGS) entry which is preliminary data.</text>
</comment>
<evidence type="ECO:0000313" key="2">
    <source>
        <dbReference type="Proteomes" id="UP000024635"/>
    </source>
</evidence>
<proteinExistence type="predicted"/>
<evidence type="ECO:0000313" key="1">
    <source>
        <dbReference type="EMBL" id="EYB85688.1"/>
    </source>
</evidence>
<protein>
    <submittedName>
        <fullName evidence="1">Uncharacterized protein</fullName>
    </submittedName>
</protein>
<gene>
    <name evidence="1" type="primary">Acey_s0293.g1612</name>
    <name evidence="1" type="ORF">Y032_0293g1612</name>
</gene>
<accession>A0A016S4Y2</accession>
<dbReference type="AlphaFoldDB" id="A0A016S4Y2"/>
<name>A0A016S4Y2_9BILA</name>
<reference evidence="2" key="1">
    <citation type="journal article" date="2015" name="Nat. Genet.">
        <title>The genome and transcriptome of the zoonotic hookworm Ancylostoma ceylanicum identify infection-specific gene families.</title>
        <authorList>
            <person name="Schwarz E.M."/>
            <person name="Hu Y."/>
            <person name="Antoshechkin I."/>
            <person name="Miller M.M."/>
            <person name="Sternberg P.W."/>
            <person name="Aroian R.V."/>
        </authorList>
    </citation>
    <scope>NUCLEOTIDE SEQUENCE</scope>
    <source>
        <strain evidence="2">HY135</strain>
    </source>
</reference>
<sequence length="77" mass="8603">MLGKRFQVQLIGFPPQVLTRISGYPALCRFCGVRSPLSKEFRQSIAIVDIRVSVCACHSSERQLLIGEGVARDIDRL</sequence>
<organism evidence="1 2">
    <name type="scientific">Ancylostoma ceylanicum</name>
    <dbReference type="NCBI Taxonomy" id="53326"/>
    <lineage>
        <taxon>Eukaryota</taxon>
        <taxon>Metazoa</taxon>
        <taxon>Ecdysozoa</taxon>
        <taxon>Nematoda</taxon>
        <taxon>Chromadorea</taxon>
        <taxon>Rhabditida</taxon>
        <taxon>Rhabditina</taxon>
        <taxon>Rhabditomorpha</taxon>
        <taxon>Strongyloidea</taxon>
        <taxon>Ancylostomatidae</taxon>
        <taxon>Ancylostomatinae</taxon>
        <taxon>Ancylostoma</taxon>
    </lineage>
</organism>